<dbReference type="InterPro" id="IPR027417">
    <property type="entry name" value="P-loop_NTPase"/>
</dbReference>
<keyword evidence="1" id="KW-0677">Repeat</keyword>
<feature type="repeat" description="ANK" evidence="3">
    <location>
        <begin position="2160"/>
        <end position="2192"/>
    </location>
</feature>
<feature type="repeat" description="ANK" evidence="3">
    <location>
        <begin position="1533"/>
        <end position="1565"/>
    </location>
</feature>
<organism evidence="5 6">
    <name type="scientific">Zophobas morio</name>
    <dbReference type="NCBI Taxonomy" id="2755281"/>
    <lineage>
        <taxon>Eukaryota</taxon>
        <taxon>Metazoa</taxon>
        <taxon>Ecdysozoa</taxon>
        <taxon>Arthropoda</taxon>
        <taxon>Hexapoda</taxon>
        <taxon>Insecta</taxon>
        <taxon>Pterygota</taxon>
        <taxon>Neoptera</taxon>
        <taxon>Endopterygota</taxon>
        <taxon>Coleoptera</taxon>
        <taxon>Polyphaga</taxon>
        <taxon>Cucujiformia</taxon>
        <taxon>Tenebrionidae</taxon>
        <taxon>Zophobas</taxon>
    </lineage>
</organism>
<sequence length="2213" mass="246985">MDSSSDEEIRRLEQELKRKKEQKRRKKQEKLLHTPPSEKNTSSGLKRTDLIGIEETPNKQAALSEASLQIRGNTEEHIVPGNRPGQATDGERNKTSSHKIFEKRAGTTDKGKKYEDLVTAKVALQLASDSKIKDFYISSNDKNFGDFDDVVIEIETDSGIETKVLQLKQSNKKRQLNIQQLAGKKGDFSLSKYFKSAQDVQGEVQEFILFTTNTFETSEETKFKLEGEEFYVKVIKKTVSEHDFDVLRISENINYYHAFQIVEDEWTKQNPEKIQQYQTFFERFRLYTNQESFEALTKSTMDKFTEMFCSNEETFKKYVDIISEWSMRDGKKEKLSKKMMQRAIALRLLSSQIEPFVFGSVTDEMKILREAICLFDITLLEKKASNAAKNLWGDLNQNIDLKELNKVRSLYSLSSNYISSVENLDANLLTQLLWLMEKCPLIVKKHVNMEKAINLCPDAKFIILGEGKYEEWMKKHSVFQNLFNLKPEVELYKKVLRKFTISIQGKKPRNLVTAFEKNEEIFKHVTVEKLLEMANGPCHIDGQKEVFPNLYIDRYLSVNIIDIKYLEHVNRNTVIILNCEGNSQQLKISKKHTLTDIEGFLSNTDPKIFDKPIFIRSEKTCSDSDFQIICSKTPESTTVHYFKFLNDQNLEWIRSKGSVNELRNYKLPSRSKNENEIWSSEFSNNIHLITGDPGMGKTELTKSLKNNCCARYWTVILSAQDVMSFLKSSPKSEKSADLQFETFILNEKYRDLAGLDREFFTMCLKQRNVVYVWDALDEIFTHYLNGTLDLILMLSQKGCIQWVTARQHLRSSLEEKFDTLSVGINQLTEVEQEDYIKKRLNNFIKPVDMKPIIDKIKSTFAFTKRIDILGIPLQIFMLTDVLLQNKEKYLELLDTKFLLTDMYRYFIEGKFKFFYGGKVPVNSEFWEKEVKKKKEEKLKQYEKMALGVIFPEDVLKQLNVDYSQDIDSVSEDFATVGIVTGLQNGIPQFAHASFAEYFVALYFYRNFEMIHRNIFFDAKYNNVRFFFDLLTGKKSPVHIAILYRNFDEVENFDDEIIKRKDECGRSAVHIICSWGRRHGRINVQTKYGGYVIEANREIMSSSSLETEEYFKALLFLLHKCEILEVDFLHQLTPLAWAQESESLGAELELLQSCKLQLKDSYSPTDKINILFFAALRGYADAFKILFSSSTISNNEVNFSVEFDGSTPLIIASREGHKTVVEYLVKYGAEINRADFYGQTPLHAASFQGHEKIVECLVKCGAEINRADKSGKTPLCLASSEGHEKIVECLVKCGAEINCPNKYGETPLHAASSGGHEKIVECLVKCGAEINRADEDGKTPLYLASSQGHEKIVECLVKCGAEINSPNKYGETPLHAASSGGHEKIVECLVKCGAEINRADEDGKTPLYLASSQGHEKIVECLVKCGAEINSPNKYGETPLHAASSGGHEKIVECLVKCGAEINSPNKYGGTPLHAASSGGHEKIVECLVKCGAEINRADKSGKTPLYLASSQGHEKIVECLVKCAAEINSPNKYGGTPLHAASSGGHEKIVECLVKCGAEINSPKKYGGTPLHAASSGGHEKIVECLVKCGAEINRADEDGKTPLYLASSGRHEKIVECLVKCGAEINSPNKYGETPLYAASSQGHEKIVECLMKCGAEINRADKSGKTPLYLASSQGHEKIVECLMKCGAEINRADEDGGTPLHAASSGGHEKIVECLVKCAAEINRADKSGKTPLYLASSQGHEKIVECLVKCGAEINSPNKYGKTSLYAASSRGHEKIVECLVKCGAEINSPNKYGGTPLHAASSGGHEKIVECLVKCGAEINPTDKHVTAPLYGASSGGHEKIVECLVKCGAEINRADKSGKTPLHAASSRGHEKIVECLVKCGAEINPTDKHVTAPLYGASSGGHEKIVECLVKCGAEINRADKSGWTPLYIASSQGHEKIVECLVKCGAEINRADEDGWTPLYAASSGGHEKIVECLVKCGAKINPANIYENTLLYETCSRGHEKIVECLVKCGAEINSPNKYGRTPLYAASCGGHEKIVECLVKCGAEINRADEDGKTPLYLASSQGHEKILEFLVKCGAEINSPNKYGETPLYAASSQGHEKIVECLVKCGAEINRADEDGWTPLYAASSGGHEKIVECLVKCGAEINRADKSGWTPLYIASSQGHEKIVECLLKCGAKINPANIYGNTLLYELALEVTKKLSNAS</sequence>
<feature type="region of interest" description="Disordered" evidence="4">
    <location>
        <begin position="1"/>
        <end position="100"/>
    </location>
</feature>
<proteinExistence type="predicted"/>
<dbReference type="Pfam" id="PF12796">
    <property type="entry name" value="Ank_2"/>
    <property type="match status" value="9"/>
</dbReference>
<feature type="repeat" description="ANK" evidence="3">
    <location>
        <begin position="1731"/>
        <end position="1763"/>
    </location>
</feature>
<feature type="compositionally biased region" description="Basic and acidic residues" evidence="4">
    <location>
        <begin position="7"/>
        <end position="18"/>
    </location>
</feature>
<dbReference type="PANTHER" id="PTHR24198">
    <property type="entry name" value="ANKYRIN REPEAT AND PROTEIN KINASE DOMAIN-CONTAINING PROTEIN"/>
    <property type="match status" value="1"/>
</dbReference>
<keyword evidence="2 3" id="KW-0040">ANK repeat</keyword>
<feature type="repeat" description="ANK" evidence="3">
    <location>
        <begin position="1335"/>
        <end position="1367"/>
    </location>
</feature>
<feature type="repeat" description="ANK" evidence="3">
    <location>
        <begin position="1665"/>
        <end position="1697"/>
    </location>
</feature>
<feature type="repeat" description="ANK" evidence="3">
    <location>
        <begin position="2061"/>
        <end position="2093"/>
    </location>
</feature>
<feature type="repeat" description="ANK" evidence="3">
    <location>
        <begin position="1698"/>
        <end position="1730"/>
    </location>
</feature>
<feature type="repeat" description="ANK" evidence="3">
    <location>
        <begin position="1434"/>
        <end position="1466"/>
    </location>
</feature>
<evidence type="ECO:0000256" key="1">
    <source>
        <dbReference type="ARBA" id="ARBA00022737"/>
    </source>
</evidence>
<feature type="repeat" description="ANK" evidence="3">
    <location>
        <begin position="1863"/>
        <end position="1895"/>
    </location>
</feature>
<dbReference type="Pfam" id="PF00023">
    <property type="entry name" value="Ank"/>
    <property type="match status" value="6"/>
</dbReference>
<feature type="repeat" description="ANK" evidence="3">
    <location>
        <begin position="1302"/>
        <end position="1334"/>
    </location>
</feature>
<feature type="repeat" description="ANK" evidence="3">
    <location>
        <begin position="1830"/>
        <end position="1862"/>
    </location>
</feature>
<evidence type="ECO:0000313" key="5">
    <source>
        <dbReference type="EMBL" id="KAJ3660256.1"/>
    </source>
</evidence>
<dbReference type="Proteomes" id="UP001168821">
    <property type="component" value="Unassembled WGS sequence"/>
</dbReference>
<dbReference type="Gene3D" id="1.25.40.20">
    <property type="entry name" value="Ankyrin repeat-containing domain"/>
    <property type="match status" value="5"/>
</dbReference>
<dbReference type="PANTHER" id="PTHR24198:SF194">
    <property type="entry name" value="INVERSIN-A"/>
    <property type="match status" value="1"/>
</dbReference>
<protein>
    <submittedName>
        <fullName evidence="5">Uncharacterized protein</fullName>
    </submittedName>
</protein>
<feature type="repeat" description="ANK" evidence="3">
    <location>
        <begin position="1797"/>
        <end position="1829"/>
    </location>
</feature>
<evidence type="ECO:0000256" key="2">
    <source>
        <dbReference type="ARBA" id="ARBA00023043"/>
    </source>
</evidence>
<dbReference type="EMBL" id="JALNTZ010000002">
    <property type="protein sequence ID" value="KAJ3660256.1"/>
    <property type="molecule type" value="Genomic_DNA"/>
</dbReference>
<feature type="repeat" description="ANK" evidence="3">
    <location>
        <begin position="2028"/>
        <end position="2060"/>
    </location>
</feature>
<comment type="caution">
    <text evidence="5">The sequence shown here is derived from an EMBL/GenBank/DDBJ whole genome shotgun (WGS) entry which is preliminary data.</text>
</comment>
<feature type="repeat" description="ANK" evidence="3">
    <location>
        <begin position="1500"/>
        <end position="1532"/>
    </location>
</feature>
<feature type="compositionally biased region" description="Basic residues" evidence="4">
    <location>
        <begin position="19"/>
        <end position="28"/>
    </location>
</feature>
<keyword evidence="6" id="KW-1185">Reference proteome</keyword>
<feature type="repeat" description="ANK" evidence="3">
    <location>
        <begin position="1401"/>
        <end position="1433"/>
    </location>
</feature>
<dbReference type="SMART" id="SM00248">
    <property type="entry name" value="ANK"/>
    <property type="match status" value="31"/>
</dbReference>
<feature type="repeat" description="ANK" evidence="3">
    <location>
        <begin position="1203"/>
        <end position="1235"/>
    </location>
</feature>
<dbReference type="Pfam" id="PF13606">
    <property type="entry name" value="Ank_3"/>
    <property type="match status" value="1"/>
</dbReference>
<dbReference type="PROSITE" id="PS50088">
    <property type="entry name" value="ANK_REPEAT"/>
    <property type="match status" value="30"/>
</dbReference>
<accession>A0AA38IRW3</accession>
<dbReference type="PROSITE" id="PS50297">
    <property type="entry name" value="ANK_REP_REGION"/>
    <property type="match status" value="27"/>
</dbReference>
<evidence type="ECO:0000313" key="6">
    <source>
        <dbReference type="Proteomes" id="UP001168821"/>
    </source>
</evidence>
<feature type="repeat" description="ANK" evidence="3">
    <location>
        <begin position="1566"/>
        <end position="1598"/>
    </location>
</feature>
<dbReference type="PRINTS" id="PR01415">
    <property type="entry name" value="ANKYRIN"/>
</dbReference>
<feature type="repeat" description="ANK" evidence="3">
    <location>
        <begin position="1467"/>
        <end position="1499"/>
    </location>
</feature>
<feature type="repeat" description="ANK" evidence="3">
    <location>
        <begin position="1599"/>
        <end position="1631"/>
    </location>
</feature>
<feature type="repeat" description="ANK" evidence="3">
    <location>
        <begin position="1764"/>
        <end position="1796"/>
    </location>
</feature>
<feature type="repeat" description="ANK" evidence="3">
    <location>
        <begin position="1632"/>
        <end position="1664"/>
    </location>
</feature>
<feature type="repeat" description="ANK" evidence="3">
    <location>
        <begin position="1962"/>
        <end position="1994"/>
    </location>
</feature>
<feature type="repeat" description="ANK" evidence="3">
    <location>
        <begin position="1995"/>
        <end position="2027"/>
    </location>
</feature>
<dbReference type="Gene3D" id="3.40.50.300">
    <property type="entry name" value="P-loop containing nucleotide triphosphate hydrolases"/>
    <property type="match status" value="1"/>
</dbReference>
<evidence type="ECO:0000256" key="4">
    <source>
        <dbReference type="SAM" id="MobiDB-lite"/>
    </source>
</evidence>
<feature type="repeat" description="ANK" evidence="3">
    <location>
        <begin position="1896"/>
        <end position="1928"/>
    </location>
</feature>
<name>A0AA38IRW3_9CUCU</name>
<reference evidence="5" key="1">
    <citation type="journal article" date="2023" name="G3 (Bethesda)">
        <title>Whole genome assemblies of Zophobas morio and Tenebrio molitor.</title>
        <authorList>
            <person name="Kaur S."/>
            <person name="Stinson S.A."/>
            <person name="diCenzo G.C."/>
        </authorList>
    </citation>
    <scope>NUCLEOTIDE SEQUENCE</scope>
    <source>
        <strain evidence="5">QUZm001</strain>
    </source>
</reference>
<dbReference type="InterPro" id="IPR036770">
    <property type="entry name" value="Ankyrin_rpt-contain_sf"/>
</dbReference>
<feature type="repeat" description="ANK" evidence="3">
    <location>
        <begin position="2094"/>
        <end position="2126"/>
    </location>
</feature>
<evidence type="ECO:0000256" key="3">
    <source>
        <dbReference type="PROSITE-ProRule" id="PRU00023"/>
    </source>
</evidence>
<feature type="repeat" description="ANK" evidence="3">
    <location>
        <begin position="1269"/>
        <end position="1301"/>
    </location>
</feature>
<feature type="compositionally biased region" description="Polar residues" evidence="4">
    <location>
        <begin position="58"/>
        <end position="72"/>
    </location>
</feature>
<gene>
    <name evidence="5" type="ORF">Zmor_004712</name>
</gene>
<dbReference type="SUPFAM" id="SSF48403">
    <property type="entry name" value="Ankyrin repeat"/>
    <property type="match status" value="3"/>
</dbReference>
<feature type="repeat" description="ANK" evidence="3">
    <location>
        <begin position="1929"/>
        <end position="1961"/>
    </location>
</feature>
<dbReference type="SUPFAM" id="SSF52540">
    <property type="entry name" value="P-loop containing nucleoside triphosphate hydrolases"/>
    <property type="match status" value="1"/>
</dbReference>
<feature type="repeat" description="ANK" evidence="3">
    <location>
        <begin position="2127"/>
        <end position="2159"/>
    </location>
</feature>
<dbReference type="InterPro" id="IPR002110">
    <property type="entry name" value="Ankyrin_rpt"/>
</dbReference>
<feature type="repeat" description="ANK" evidence="3">
    <location>
        <begin position="1236"/>
        <end position="1268"/>
    </location>
</feature>
<feature type="compositionally biased region" description="Basic and acidic residues" evidence="4">
    <location>
        <begin position="89"/>
        <end position="100"/>
    </location>
</feature>
<feature type="repeat" description="ANK" evidence="3">
    <location>
        <begin position="1368"/>
        <end position="1400"/>
    </location>
</feature>